<gene>
    <name evidence="7" type="ORF">E9934_04685</name>
</gene>
<evidence type="ECO:0000256" key="2">
    <source>
        <dbReference type="ARBA" id="ARBA00023015"/>
    </source>
</evidence>
<dbReference type="Gene3D" id="1.10.10.60">
    <property type="entry name" value="Homeodomain-like"/>
    <property type="match status" value="1"/>
</dbReference>
<dbReference type="InterPro" id="IPR004111">
    <property type="entry name" value="Repressor_TetR_C"/>
</dbReference>
<dbReference type="Pfam" id="PF02909">
    <property type="entry name" value="TetR_C_1"/>
    <property type="match status" value="1"/>
</dbReference>
<proteinExistence type="predicted"/>
<dbReference type="PANTHER" id="PTHR30055:SF151">
    <property type="entry name" value="TRANSCRIPTIONAL REGULATORY PROTEIN"/>
    <property type="match status" value="1"/>
</dbReference>
<dbReference type="GO" id="GO:0000976">
    <property type="term" value="F:transcription cis-regulatory region binding"/>
    <property type="evidence" value="ECO:0007669"/>
    <property type="project" value="TreeGrafter"/>
</dbReference>
<comment type="caution">
    <text evidence="7">The sequence shown here is derived from an EMBL/GenBank/DDBJ whole genome shotgun (WGS) entry which is preliminary data.</text>
</comment>
<dbReference type="SUPFAM" id="SSF48498">
    <property type="entry name" value="Tetracyclin repressor-like, C-terminal domain"/>
    <property type="match status" value="1"/>
</dbReference>
<dbReference type="InterPro" id="IPR003012">
    <property type="entry name" value="Tet_transcr_reg_TetR"/>
</dbReference>
<evidence type="ECO:0000256" key="3">
    <source>
        <dbReference type="ARBA" id="ARBA00023125"/>
    </source>
</evidence>
<evidence type="ECO:0000256" key="4">
    <source>
        <dbReference type="ARBA" id="ARBA00023163"/>
    </source>
</evidence>
<dbReference type="InterPro" id="IPR001647">
    <property type="entry name" value="HTH_TetR"/>
</dbReference>
<reference evidence="7 8" key="1">
    <citation type="journal article" date="2009" name="Int. J. Syst. Evol. Microbiol.">
        <title>Nocardioides caeni sp. nov., isolated from wastewater.</title>
        <authorList>
            <person name="Yoon J.H."/>
            <person name="Kang S.J."/>
            <person name="Park S."/>
            <person name="Kim W."/>
            <person name="Oh T.K."/>
        </authorList>
    </citation>
    <scope>NUCLEOTIDE SEQUENCE [LARGE SCALE GENOMIC DNA]</scope>
    <source>
        <strain evidence="7 8">DSM 23134</strain>
    </source>
</reference>
<evidence type="ECO:0000313" key="7">
    <source>
        <dbReference type="EMBL" id="THV17766.1"/>
    </source>
</evidence>
<dbReference type="GO" id="GO:0003700">
    <property type="term" value="F:DNA-binding transcription factor activity"/>
    <property type="evidence" value="ECO:0007669"/>
    <property type="project" value="TreeGrafter"/>
</dbReference>
<dbReference type="Pfam" id="PF00440">
    <property type="entry name" value="TetR_N"/>
    <property type="match status" value="1"/>
</dbReference>
<dbReference type="AlphaFoldDB" id="A0A4V4HLC8"/>
<dbReference type="Proteomes" id="UP000307087">
    <property type="component" value="Unassembled WGS sequence"/>
</dbReference>
<dbReference type="SUPFAM" id="SSF46689">
    <property type="entry name" value="Homeodomain-like"/>
    <property type="match status" value="1"/>
</dbReference>
<dbReference type="OrthoDB" id="3819648at2"/>
<dbReference type="Gene3D" id="1.10.357.10">
    <property type="entry name" value="Tetracycline Repressor, domain 2"/>
    <property type="match status" value="1"/>
</dbReference>
<keyword evidence="8" id="KW-1185">Reference proteome</keyword>
<evidence type="ECO:0000256" key="1">
    <source>
        <dbReference type="ARBA" id="ARBA00022491"/>
    </source>
</evidence>
<evidence type="ECO:0000256" key="5">
    <source>
        <dbReference type="PROSITE-ProRule" id="PRU00335"/>
    </source>
</evidence>
<keyword evidence="3 5" id="KW-0238">DNA-binding</keyword>
<feature type="DNA-binding region" description="H-T-H motif" evidence="5">
    <location>
        <begin position="25"/>
        <end position="44"/>
    </location>
</feature>
<name>A0A4V4HLC8_9ACTN</name>
<dbReference type="PRINTS" id="PR00400">
    <property type="entry name" value="TETREPRESSOR"/>
</dbReference>
<dbReference type="RefSeq" id="WP_136561701.1">
    <property type="nucleotide sequence ID" value="NZ_BAABLS010000001.1"/>
</dbReference>
<accession>A0A4V4HLC8</accession>
<keyword evidence="2" id="KW-0805">Transcription regulation</keyword>
<dbReference type="PROSITE" id="PS50977">
    <property type="entry name" value="HTH_TETR_2"/>
    <property type="match status" value="1"/>
</dbReference>
<dbReference type="GO" id="GO:0046677">
    <property type="term" value="P:response to antibiotic"/>
    <property type="evidence" value="ECO:0007669"/>
    <property type="project" value="InterPro"/>
</dbReference>
<organism evidence="7 8">
    <name type="scientific">Nocardioides caeni</name>
    <dbReference type="NCBI Taxonomy" id="574700"/>
    <lineage>
        <taxon>Bacteria</taxon>
        <taxon>Bacillati</taxon>
        <taxon>Actinomycetota</taxon>
        <taxon>Actinomycetes</taxon>
        <taxon>Propionibacteriales</taxon>
        <taxon>Nocardioidaceae</taxon>
        <taxon>Nocardioides</taxon>
    </lineage>
</organism>
<sequence length="180" mass="19450">MRYRKTDVVARAIALLDSTGVDQLSMRKLAADLGIQPSALYHHFTNKDALLAAIAEELLVRGRRGAEIVTWDAELRLVCAELRDAMLACRDGAALVARVHALGLGATGPEQRMADALSRAGADGDLARVGARTLQHFVFGHVIDEQLQQQGRPTADRAYDTDDFHVGLTVVLAGLRARLG</sequence>
<feature type="domain" description="HTH tetR-type" evidence="6">
    <location>
        <begin position="2"/>
        <end position="62"/>
    </location>
</feature>
<dbReference type="PANTHER" id="PTHR30055">
    <property type="entry name" value="HTH-TYPE TRANSCRIPTIONAL REGULATOR RUTR"/>
    <property type="match status" value="1"/>
</dbReference>
<keyword evidence="1" id="KW-0678">Repressor</keyword>
<evidence type="ECO:0000313" key="8">
    <source>
        <dbReference type="Proteomes" id="UP000307087"/>
    </source>
</evidence>
<dbReference type="EMBL" id="STGW01000002">
    <property type="protein sequence ID" value="THV17766.1"/>
    <property type="molecule type" value="Genomic_DNA"/>
</dbReference>
<dbReference type="GO" id="GO:0045892">
    <property type="term" value="P:negative regulation of DNA-templated transcription"/>
    <property type="evidence" value="ECO:0007669"/>
    <property type="project" value="InterPro"/>
</dbReference>
<evidence type="ECO:0000259" key="6">
    <source>
        <dbReference type="PROSITE" id="PS50977"/>
    </source>
</evidence>
<dbReference type="InterPro" id="IPR036271">
    <property type="entry name" value="Tet_transcr_reg_TetR-rel_C_sf"/>
</dbReference>
<dbReference type="InterPro" id="IPR009057">
    <property type="entry name" value="Homeodomain-like_sf"/>
</dbReference>
<protein>
    <submittedName>
        <fullName evidence="7">TetR family transcriptional regulator</fullName>
    </submittedName>
</protein>
<dbReference type="InterPro" id="IPR050109">
    <property type="entry name" value="HTH-type_TetR-like_transc_reg"/>
</dbReference>
<dbReference type="PRINTS" id="PR00455">
    <property type="entry name" value="HTHTETR"/>
</dbReference>
<keyword evidence="4" id="KW-0804">Transcription</keyword>